<evidence type="ECO:0000313" key="3">
    <source>
        <dbReference type="EMBL" id="MET3525483.1"/>
    </source>
</evidence>
<protein>
    <recommendedName>
        <fullName evidence="2">DUF5681 domain-containing protein</fullName>
    </recommendedName>
</protein>
<evidence type="ECO:0000256" key="1">
    <source>
        <dbReference type="SAM" id="MobiDB-lite"/>
    </source>
</evidence>
<keyword evidence="4" id="KW-1185">Reference proteome</keyword>
<feature type="region of interest" description="Disordered" evidence="1">
    <location>
        <begin position="1"/>
        <end position="52"/>
    </location>
</feature>
<dbReference type="Proteomes" id="UP001549110">
    <property type="component" value="Unassembled WGS sequence"/>
</dbReference>
<feature type="domain" description="DUF5681" evidence="2">
    <location>
        <begin position="25"/>
        <end position="95"/>
    </location>
</feature>
<evidence type="ECO:0000313" key="4">
    <source>
        <dbReference type="Proteomes" id="UP001549110"/>
    </source>
</evidence>
<evidence type="ECO:0000259" key="2">
    <source>
        <dbReference type="Pfam" id="PF18932"/>
    </source>
</evidence>
<comment type="caution">
    <text evidence="3">The sequence shown here is derived from an EMBL/GenBank/DDBJ whole genome shotgun (WGS) entry which is preliminary data.</text>
</comment>
<sequence>MGKHRNQPAGRQPGDGKPGYKNIGKQHQWKKGGPSPNPAGRRAKKPPSLKDELHQTLVQILKSPIPAGDQELTVMEAVLRRMMGAAVNDPKIAIRTFPMIVDMLSALEPKTDAAGEGMTDEDAALLADALRRLGRGGASV</sequence>
<dbReference type="RefSeq" id="WP_354297153.1">
    <property type="nucleotide sequence ID" value="NZ_JBEPLU010000001.1"/>
</dbReference>
<organism evidence="3 4">
    <name type="scientific">Phenylobacterium koreense</name>
    <dbReference type="NCBI Taxonomy" id="266125"/>
    <lineage>
        <taxon>Bacteria</taxon>
        <taxon>Pseudomonadati</taxon>
        <taxon>Pseudomonadota</taxon>
        <taxon>Alphaproteobacteria</taxon>
        <taxon>Caulobacterales</taxon>
        <taxon>Caulobacteraceae</taxon>
        <taxon>Phenylobacterium</taxon>
    </lineage>
</organism>
<accession>A0ABV2EEM7</accession>
<gene>
    <name evidence="3" type="ORF">ABID41_000578</name>
</gene>
<proteinExistence type="predicted"/>
<dbReference type="Pfam" id="PF18932">
    <property type="entry name" value="DUF5681"/>
    <property type="match status" value="1"/>
</dbReference>
<dbReference type="InterPro" id="IPR043736">
    <property type="entry name" value="DUF5681"/>
</dbReference>
<reference evidence="3 4" key="1">
    <citation type="submission" date="2024-06" db="EMBL/GenBank/DDBJ databases">
        <title>Genomic Encyclopedia of Type Strains, Phase IV (KMG-IV): sequencing the most valuable type-strain genomes for metagenomic binning, comparative biology and taxonomic classification.</title>
        <authorList>
            <person name="Goeker M."/>
        </authorList>
    </citation>
    <scope>NUCLEOTIDE SEQUENCE [LARGE SCALE GENOMIC DNA]</scope>
    <source>
        <strain evidence="3 4">DSM 17809</strain>
    </source>
</reference>
<dbReference type="EMBL" id="JBEPLU010000001">
    <property type="protein sequence ID" value="MET3525483.1"/>
    <property type="molecule type" value="Genomic_DNA"/>
</dbReference>
<name>A0ABV2EEM7_9CAUL</name>